<reference evidence="1 2" key="1">
    <citation type="submission" date="2024-09" db="EMBL/GenBank/DDBJ databases">
        <authorList>
            <person name="Sun Q."/>
            <person name="Mori K."/>
        </authorList>
    </citation>
    <scope>NUCLEOTIDE SEQUENCE [LARGE SCALE GENOMIC DNA]</scope>
    <source>
        <strain evidence="1 2">TISTR 2452</strain>
    </source>
</reference>
<gene>
    <name evidence="1" type="ORF">ACFFSY_24490</name>
</gene>
<dbReference type="Proteomes" id="UP001589747">
    <property type="component" value="Unassembled WGS sequence"/>
</dbReference>
<proteinExistence type="predicted"/>
<protein>
    <recommendedName>
        <fullName evidence="3">Inhibitor of sigma-G Gin</fullName>
    </recommendedName>
</protein>
<accession>A0ABV5KYG1</accession>
<dbReference type="EMBL" id="JBHMDO010000039">
    <property type="protein sequence ID" value="MFB9329107.1"/>
    <property type="molecule type" value="Genomic_DNA"/>
</dbReference>
<name>A0ABV5KYG1_9BACL</name>
<organism evidence="1 2">
    <name type="scientific">Paenibacillus aurantiacus</name>
    <dbReference type="NCBI Taxonomy" id="1936118"/>
    <lineage>
        <taxon>Bacteria</taxon>
        <taxon>Bacillati</taxon>
        <taxon>Bacillota</taxon>
        <taxon>Bacilli</taxon>
        <taxon>Bacillales</taxon>
        <taxon>Paenibacillaceae</taxon>
        <taxon>Paenibacillus</taxon>
    </lineage>
</organism>
<evidence type="ECO:0000313" key="1">
    <source>
        <dbReference type="EMBL" id="MFB9329107.1"/>
    </source>
</evidence>
<evidence type="ECO:0008006" key="3">
    <source>
        <dbReference type="Google" id="ProtNLM"/>
    </source>
</evidence>
<dbReference type="RefSeq" id="WP_377499056.1">
    <property type="nucleotide sequence ID" value="NZ_JBHMDO010000039.1"/>
</dbReference>
<comment type="caution">
    <text evidence="1">The sequence shown here is derived from an EMBL/GenBank/DDBJ whole genome shotgun (WGS) entry which is preliminary data.</text>
</comment>
<evidence type="ECO:0000313" key="2">
    <source>
        <dbReference type="Proteomes" id="UP001589747"/>
    </source>
</evidence>
<keyword evidence="2" id="KW-1185">Reference proteome</keyword>
<sequence length="66" mass="7482">MMNNQPFRMLDTTEVCFSCGERLDESGHAAEERAIQGGLLCPVCAEASGKSSAHYYMMQYYYRFAD</sequence>